<accession>A0A8X7TIJ2</accession>
<evidence type="ECO:0000259" key="1">
    <source>
        <dbReference type="SMART" id="SM00579"/>
    </source>
</evidence>
<gene>
    <name evidence="2" type="ORF">Bca52824_094896</name>
</gene>
<protein>
    <recommendedName>
        <fullName evidence="1">FBD domain-containing protein</fullName>
    </recommendedName>
</protein>
<keyword evidence="3" id="KW-1185">Reference proteome</keyword>
<sequence>MESLVTELATELKLATFFLKNSITLKKLVLRLKQSSTGEKHNPGVLEQLIDSPRRSGLCHLEVIPVPVISNALV</sequence>
<feature type="domain" description="FBD" evidence="1">
    <location>
        <begin position="2"/>
        <end position="64"/>
    </location>
</feature>
<dbReference type="AlphaFoldDB" id="A0A8X7TIJ2"/>
<evidence type="ECO:0000313" key="2">
    <source>
        <dbReference type="EMBL" id="KAG2243255.1"/>
    </source>
</evidence>
<organism evidence="2 3">
    <name type="scientific">Brassica carinata</name>
    <name type="common">Ethiopian mustard</name>
    <name type="synonym">Abyssinian cabbage</name>
    <dbReference type="NCBI Taxonomy" id="52824"/>
    <lineage>
        <taxon>Eukaryota</taxon>
        <taxon>Viridiplantae</taxon>
        <taxon>Streptophyta</taxon>
        <taxon>Embryophyta</taxon>
        <taxon>Tracheophyta</taxon>
        <taxon>Spermatophyta</taxon>
        <taxon>Magnoliopsida</taxon>
        <taxon>eudicotyledons</taxon>
        <taxon>Gunneridae</taxon>
        <taxon>Pentapetalae</taxon>
        <taxon>rosids</taxon>
        <taxon>malvids</taxon>
        <taxon>Brassicales</taxon>
        <taxon>Brassicaceae</taxon>
        <taxon>Brassiceae</taxon>
        <taxon>Brassica</taxon>
    </lineage>
</organism>
<comment type="caution">
    <text evidence="2">The sequence shown here is derived from an EMBL/GenBank/DDBJ whole genome shotgun (WGS) entry which is preliminary data.</text>
</comment>
<dbReference type="Proteomes" id="UP000886595">
    <property type="component" value="Unassembled WGS sequence"/>
</dbReference>
<proteinExistence type="predicted"/>
<dbReference type="InterPro" id="IPR006566">
    <property type="entry name" value="FBD"/>
</dbReference>
<reference evidence="2 3" key="1">
    <citation type="submission" date="2020-02" db="EMBL/GenBank/DDBJ databases">
        <authorList>
            <person name="Ma Q."/>
            <person name="Huang Y."/>
            <person name="Song X."/>
            <person name="Pei D."/>
        </authorList>
    </citation>
    <scope>NUCLEOTIDE SEQUENCE [LARGE SCALE GENOMIC DNA]</scope>
    <source>
        <strain evidence="2">Sxm20200214</strain>
        <tissue evidence="2">Leaf</tissue>
    </source>
</reference>
<dbReference type="EMBL" id="JAAMPC010000235">
    <property type="protein sequence ID" value="KAG2243255.1"/>
    <property type="molecule type" value="Genomic_DNA"/>
</dbReference>
<dbReference type="OrthoDB" id="1033087at2759"/>
<name>A0A8X7TIJ2_BRACI</name>
<dbReference type="SMART" id="SM00579">
    <property type="entry name" value="FBD"/>
    <property type="match status" value="1"/>
</dbReference>
<evidence type="ECO:0000313" key="3">
    <source>
        <dbReference type="Proteomes" id="UP000886595"/>
    </source>
</evidence>